<dbReference type="Pfam" id="PF05210">
    <property type="entry name" value="Sprouty"/>
    <property type="match status" value="1"/>
</dbReference>
<dbReference type="EMBL" id="VCGU01000007">
    <property type="protein sequence ID" value="TRY73028.1"/>
    <property type="molecule type" value="Genomic_DNA"/>
</dbReference>
<dbReference type="AlphaFoldDB" id="A0A553P5R6"/>
<evidence type="ECO:0000256" key="1">
    <source>
        <dbReference type="ARBA" id="ARBA00010964"/>
    </source>
</evidence>
<evidence type="ECO:0000256" key="2">
    <source>
        <dbReference type="SAM" id="MobiDB-lite"/>
    </source>
</evidence>
<feature type="compositionally biased region" description="Low complexity" evidence="2">
    <location>
        <begin position="480"/>
        <end position="504"/>
    </location>
</feature>
<proteinExistence type="inferred from homology"/>
<dbReference type="GO" id="GO:0048513">
    <property type="term" value="P:animal organ development"/>
    <property type="evidence" value="ECO:0007669"/>
    <property type="project" value="TreeGrafter"/>
</dbReference>
<accession>A0A553P5R6</accession>
<evidence type="ECO:0000313" key="3">
    <source>
        <dbReference type="EMBL" id="TRY73028.1"/>
    </source>
</evidence>
<sequence>MQNVPPPPPPRASATSPQPVVRSSPSSPSSPPFLHLEDEEEIHAHVRLPLRPNPIPTTTTSTTTTNGHPSSRARNAPGLALRLSETPPVPPPRPESTLSPHTRDITNPSGNSVRLALGTPPSPTRSPVSLSPGRTNSSILGGITSASHLPQQPPPMLGLTRLSSTMSPITLTAPRPGLERNQNLYVDAPLKKQVLSSNSINQTHSYVDELTFDQQLPLPQSANVSLKKKRQQQQQQQQQRILSLKSRPPGLSPEDLETPSFSSSVIKSSSSSKKPLTEKNLSEFPRRGSNGLLLSPASMVSSPTYEDEPNPSDSIICSDCGRCRCVSCRTARPLPEKWLCSNTCHMSAETIVDTLSCMWLVKAVMYHCSKDMTQEGDDSCESAMVEENPCSCNGESIGLRWACIGATSALLPCLCCYLPFKACVHGIESLYQQATSNGCRCIPSPTQSPIQTQPRSVAGSDMPHFNVSIKKSSAPGHAMSSESQSHQSSPLSSKTLSTTSSLDRSPLDSAKKSLLS</sequence>
<reference evidence="3 4" key="1">
    <citation type="journal article" date="2018" name="Nat. Ecol. Evol.">
        <title>Genomic signatures of mitonuclear coevolution across populations of Tigriopus californicus.</title>
        <authorList>
            <person name="Barreto F.S."/>
            <person name="Watson E.T."/>
            <person name="Lima T.G."/>
            <person name="Willett C.S."/>
            <person name="Edmands S."/>
            <person name="Li W."/>
            <person name="Burton R.S."/>
        </authorList>
    </citation>
    <scope>NUCLEOTIDE SEQUENCE [LARGE SCALE GENOMIC DNA]</scope>
    <source>
        <strain evidence="3 4">San Diego</strain>
    </source>
</reference>
<organism evidence="3 4">
    <name type="scientific">Tigriopus californicus</name>
    <name type="common">Marine copepod</name>
    <dbReference type="NCBI Taxonomy" id="6832"/>
    <lineage>
        <taxon>Eukaryota</taxon>
        <taxon>Metazoa</taxon>
        <taxon>Ecdysozoa</taxon>
        <taxon>Arthropoda</taxon>
        <taxon>Crustacea</taxon>
        <taxon>Multicrustacea</taxon>
        <taxon>Hexanauplia</taxon>
        <taxon>Copepoda</taxon>
        <taxon>Harpacticoida</taxon>
        <taxon>Harpacticidae</taxon>
        <taxon>Tigriopus</taxon>
    </lineage>
</organism>
<comment type="caution">
    <text evidence="3">The sequence shown here is derived from an EMBL/GenBank/DDBJ whole genome shotgun (WGS) entry which is preliminary data.</text>
</comment>
<name>A0A553P5R6_TIGCA</name>
<dbReference type="PANTHER" id="PTHR12365">
    <property type="entry name" value="SPROUTY"/>
    <property type="match status" value="1"/>
</dbReference>
<dbReference type="Proteomes" id="UP000318571">
    <property type="component" value="Chromosome 3"/>
</dbReference>
<dbReference type="GO" id="GO:0005829">
    <property type="term" value="C:cytosol"/>
    <property type="evidence" value="ECO:0007669"/>
    <property type="project" value="TreeGrafter"/>
</dbReference>
<feature type="compositionally biased region" description="Pro residues" evidence="2">
    <location>
        <begin position="1"/>
        <end position="11"/>
    </location>
</feature>
<keyword evidence="4" id="KW-1185">Reference proteome</keyword>
<dbReference type="InterPro" id="IPR051192">
    <property type="entry name" value="Sprouty_domain"/>
</dbReference>
<feature type="compositionally biased region" description="Basic and acidic residues" evidence="2">
    <location>
        <begin position="505"/>
        <end position="516"/>
    </location>
</feature>
<dbReference type="STRING" id="6832.A0A553P5R6"/>
<evidence type="ECO:0008006" key="5">
    <source>
        <dbReference type="Google" id="ProtNLM"/>
    </source>
</evidence>
<comment type="similarity">
    <text evidence="1">Belongs to the sprouty family.</text>
</comment>
<dbReference type="GO" id="GO:0016020">
    <property type="term" value="C:membrane"/>
    <property type="evidence" value="ECO:0007669"/>
    <property type="project" value="InterPro"/>
</dbReference>
<feature type="region of interest" description="Disordered" evidence="2">
    <location>
        <begin position="450"/>
        <end position="516"/>
    </location>
</feature>
<gene>
    <name evidence="3" type="ORF">TCAL_01896</name>
</gene>
<feature type="compositionally biased region" description="Low complexity" evidence="2">
    <location>
        <begin position="260"/>
        <end position="274"/>
    </location>
</feature>
<dbReference type="InterPro" id="IPR007875">
    <property type="entry name" value="Sprouty"/>
</dbReference>
<evidence type="ECO:0000313" key="4">
    <source>
        <dbReference type="Proteomes" id="UP000318571"/>
    </source>
</evidence>
<dbReference type="PANTHER" id="PTHR12365:SF7">
    <property type="entry name" value="PROTEIN SPROUTY"/>
    <property type="match status" value="1"/>
</dbReference>
<feature type="region of interest" description="Disordered" evidence="2">
    <location>
        <begin position="1"/>
        <end position="153"/>
    </location>
</feature>
<dbReference type="OrthoDB" id="6366158at2759"/>
<feature type="compositionally biased region" description="Low complexity" evidence="2">
    <location>
        <begin position="16"/>
        <end position="27"/>
    </location>
</feature>
<protein>
    <recommendedName>
        <fullName evidence="5">Sprouty</fullName>
    </recommendedName>
</protein>
<feature type="region of interest" description="Disordered" evidence="2">
    <location>
        <begin position="223"/>
        <end position="311"/>
    </location>
</feature>
<dbReference type="GO" id="GO:0040037">
    <property type="term" value="P:negative regulation of fibroblast growth factor receptor signaling pathway"/>
    <property type="evidence" value="ECO:0007669"/>
    <property type="project" value="TreeGrafter"/>
</dbReference>
<dbReference type="PROSITE" id="PS51227">
    <property type="entry name" value="SPR"/>
    <property type="match status" value="1"/>
</dbReference>
<feature type="compositionally biased region" description="Basic and acidic residues" evidence="2">
    <location>
        <begin position="275"/>
        <end position="286"/>
    </location>
</feature>
<feature type="compositionally biased region" description="Polar residues" evidence="2">
    <location>
        <begin position="125"/>
        <end position="150"/>
    </location>
</feature>
<dbReference type="GO" id="GO:0046580">
    <property type="term" value="P:negative regulation of Ras protein signal transduction"/>
    <property type="evidence" value="ECO:0007669"/>
    <property type="project" value="TreeGrafter"/>
</dbReference>